<accession>A0A0F9QWV4</accession>
<dbReference type="EMBL" id="LAZR01001645">
    <property type="protein sequence ID" value="KKN41487.1"/>
    <property type="molecule type" value="Genomic_DNA"/>
</dbReference>
<organism evidence="1">
    <name type="scientific">marine sediment metagenome</name>
    <dbReference type="NCBI Taxonomy" id="412755"/>
    <lineage>
        <taxon>unclassified sequences</taxon>
        <taxon>metagenomes</taxon>
        <taxon>ecological metagenomes</taxon>
    </lineage>
</organism>
<proteinExistence type="predicted"/>
<comment type="caution">
    <text evidence="1">The sequence shown here is derived from an EMBL/GenBank/DDBJ whole genome shotgun (WGS) entry which is preliminary data.</text>
</comment>
<sequence length="117" mass="13437">MPDQGLSIYGHDKATDPRYAPVDGIVPRGVIRYYACCETEEAPRDLVAFGLPYGSSAEFLLGRIDSTRPRQLWRRVGFPTPRGVQLLECVGQFPCTRMPDEPHEWWTWQWKKEQPSA</sequence>
<name>A0A0F9QWV4_9ZZZZ</name>
<protein>
    <submittedName>
        <fullName evidence="1">Uncharacterized protein</fullName>
    </submittedName>
</protein>
<gene>
    <name evidence="1" type="ORF">LCGC14_0723010</name>
</gene>
<evidence type="ECO:0000313" key="1">
    <source>
        <dbReference type="EMBL" id="KKN41487.1"/>
    </source>
</evidence>
<dbReference type="AlphaFoldDB" id="A0A0F9QWV4"/>
<reference evidence="1" key="1">
    <citation type="journal article" date="2015" name="Nature">
        <title>Complex archaea that bridge the gap between prokaryotes and eukaryotes.</title>
        <authorList>
            <person name="Spang A."/>
            <person name="Saw J.H."/>
            <person name="Jorgensen S.L."/>
            <person name="Zaremba-Niedzwiedzka K."/>
            <person name="Martijn J."/>
            <person name="Lind A.E."/>
            <person name="van Eijk R."/>
            <person name="Schleper C."/>
            <person name="Guy L."/>
            <person name="Ettema T.J."/>
        </authorList>
    </citation>
    <scope>NUCLEOTIDE SEQUENCE</scope>
</reference>